<gene>
    <name evidence="2" type="ORF">EUGRSUZ_K01557</name>
</gene>
<evidence type="ECO:0000313" key="2">
    <source>
        <dbReference type="EMBL" id="KCW47820.1"/>
    </source>
</evidence>
<proteinExistence type="predicted"/>
<organism evidence="2">
    <name type="scientific">Eucalyptus grandis</name>
    <name type="common">Flooded gum</name>
    <dbReference type="NCBI Taxonomy" id="71139"/>
    <lineage>
        <taxon>Eukaryota</taxon>
        <taxon>Viridiplantae</taxon>
        <taxon>Streptophyta</taxon>
        <taxon>Embryophyta</taxon>
        <taxon>Tracheophyta</taxon>
        <taxon>Spermatophyta</taxon>
        <taxon>Magnoliopsida</taxon>
        <taxon>eudicotyledons</taxon>
        <taxon>Gunneridae</taxon>
        <taxon>Pentapetalae</taxon>
        <taxon>rosids</taxon>
        <taxon>malvids</taxon>
        <taxon>Myrtales</taxon>
        <taxon>Myrtaceae</taxon>
        <taxon>Myrtoideae</taxon>
        <taxon>Eucalypteae</taxon>
        <taxon>Eucalyptus</taxon>
    </lineage>
</organism>
<protein>
    <submittedName>
        <fullName evidence="2">Uncharacterized protein</fullName>
    </submittedName>
</protein>
<dbReference type="EMBL" id="KK198763">
    <property type="protein sequence ID" value="KCW47820.1"/>
    <property type="molecule type" value="Genomic_DNA"/>
</dbReference>
<name>A0A059A3A6_EUCGR</name>
<accession>A0A059A3A6</accession>
<feature type="transmembrane region" description="Helical" evidence="1">
    <location>
        <begin position="28"/>
        <end position="49"/>
    </location>
</feature>
<dbReference type="AlphaFoldDB" id="A0A059A3A6"/>
<keyword evidence="1" id="KW-0472">Membrane</keyword>
<reference evidence="2" key="1">
    <citation type="submission" date="2013-07" db="EMBL/GenBank/DDBJ databases">
        <title>The genome of Eucalyptus grandis.</title>
        <authorList>
            <person name="Schmutz J."/>
            <person name="Hayes R."/>
            <person name="Myburg A."/>
            <person name="Tuskan G."/>
            <person name="Grattapaglia D."/>
            <person name="Rokhsar D.S."/>
        </authorList>
    </citation>
    <scope>NUCLEOTIDE SEQUENCE</scope>
    <source>
        <tissue evidence="2">Leaf extractions</tissue>
    </source>
</reference>
<dbReference type="Gramene" id="KCW47820">
    <property type="protein sequence ID" value="KCW47820"/>
    <property type="gene ID" value="EUGRSUZ_K01557"/>
</dbReference>
<keyword evidence="1" id="KW-1133">Transmembrane helix</keyword>
<sequence>MEHVYIGRMQSDIRPPQLKKNNICETKLHLSSLVLGWGHTFLCANFFFFGSKEKLSISTWTLYDTILCVKKTQNIQNHIALLEWWIDRKASNNS</sequence>
<dbReference type="InParanoid" id="A0A059A3A6"/>
<evidence type="ECO:0000256" key="1">
    <source>
        <dbReference type="SAM" id="Phobius"/>
    </source>
</evidence>
<keyword evidence="1" id="KW-0812">Transmembrane</keyword>